<evidence type="ECO:0000313" key="3">
    <source>
        <dbReference type="Proteomes" id="UP000003671"/>
    </source>
</evidence>
<dbReference type="PATRIC" id="fig|500635.8.peg.1821"/>
<comment type="caution">
    <text evidence="2">The sequence shown here is derived from an EMBL/GenBank/DDBJ whole genome shotgun (WGS) entry which is preliminary data.</text>
</comment>
<evidence type="ECO:0000256" key="1">
    <source>
        <dbReference type="SAM" id="Phobius"/>
    </source>
</evidence>
<dbReference type="HOGENOM" id="CLU_2130632_0_0_9"/>
<reference evidence="2" key="1">
    <citation type="submission" date="2009-09" db="EMBL/GenBank/DDBJ databases">
        <authorList>
            <person name="Weinstock G."/>
            <person name="Sodergren E."/>
            <person name="Clifton S."/>
            <person name="Fulton L."/>
            <person name="Fulton B."/>
            <person name="Courtney L."/>
            <person name="Fronick C."/>
            <person name="Harrison M."/>
            <person name="Strong C."/>
            <person name="Farmer C."/>
            <person name="Delahaunty K."/>
            <person name="Markovic C."/>
            <person name="Hall O."/>
            <person name="Minx P."/>
            <person name="Tomlinson C."/>
            <person name="Mitreva M."/>
            <person name="Nelson J."/>
            <person name="Hou S."/>
            <person name="Wollam A."/>
            <person name="Pepin K.H."/>
            <person name="Johnson M."/>
            <person name="Bhonagiri V."/>
            <person name="Nash W.E."/>
            <person name="Warren W."/>
            <person name="Chinwalla A."/>
            <person name="Mardis E.R."/>
            <person name="Wilson R.K."/>
        </authorList>
    </citation>
    <scope>NUCLEOTIDE SEQUENCE [LARGE SCALE GENOMIC DNA]</scope>
    <source>
        <strain evidence="2">DSM 20544</strain>
    </source>
</reference>
<gene>
    <name evidence="2" type="ORF">MITSMUL_05172</name>
</gene>
<evidence type="ECO:0000313" key="2">
    <source>
        <dbReference type="EMBL" id="EEX68170.1"/>
    </source>
</evidence>
<dbReference type="EMBL" id="ABWK02000020">
    <property type="protein sequence ID" value="EEX68170.1"/>
    <property type="molecule type" value="Genomic_DNA"/>
</dbReference>
<accession>C9KPL5</accession>
<sequence length="113" mass="13334">MLGIYLIHDNQLKRVLIWDYIFPNLDYLHSSWFVLFFIRKVLAVFIICSAIELLRKRYVERLMAAAVDRRWPPVQRMACAVQAKWMRSMGLVGECGLSECNPWARRGLCLTRD</sequence>
<dbReference type="GeneID" id="93482105"/>
<organism evidence="2 3">
    <name type="scientific">Mitsuokella multacida DSM 20544</name>
    <dbReference type="NCBI Taxonomy" id="500635"/>
    <lineage>
        <taxon>Bacteria</taxon>
        <taxon>Bacillati</taxon>
        <taxon>Bacillota</taxon>
        <taxon>Negativicutes</taxon>
        <taxon>Selenomonadales</taxon>
        <taxon>Selenomonadaceae</taxon>
        <taxon>Mitsuokella</taxon>
    </lineage>
</organism>
<protein>
    <submittedName>
        <fullName evidence="2">Uncharacterized protein</fullName>
    </submittedName>
</protein>
<dbReference type="RefSeq" id="WP_005842269.1">
    <property type="nucleotide sequence ID" value="NZ_GG697142.2"/>
</dbReference>
<keyword evidence="1" id="KW-0472">Membrane</keyword>
<name>C9KPL5_9FIRM</name>
<keyword evidence="1" id="KW-0812">Transmembrane</keyword>
<keyword evidence="3" id="KW-1185">Reference proteome</keyword>
<proteinExistence type="predicted"/>
<keyword evidence="1" id="KW-1133">Transmembrane helix</keyword>
<feature type="transmembrane region" description="Helical" evidence="1">
    <location>
        <begin position="32"/>
        <end position="54"/>
    </location>
</feature>
<dbReference type="Proteomes" id="UP000003671">
    <property type="component" value="Unassembled WGS sequence"/>
</dbReference>
<dbReference type="AlphaFoldDB" id="C9KPL5"/>